<gene>
    <name evidence="4" type="ORF">Tci_625427</name>
</gene>
<organism evidence="4">
    <name type="scientific">Tanacetum cinerariifolium</name>
    <name type="common">Dalmatian daisy</name>
    <name type="synonym">Chrysanthemum cinerariifolium</name>
    <dbReference type="NCBI Taxonomy" id="118510"/>
    <lineage>
        <taxon>Eukaryota</taxon>
        <taxon>Viridiplantae</taxon>
        <taxon>Streptophyta</taxon>
        <taxon>Embryophyta</taxon>
        <taxon>Tracheophyta</taxon>
        <taxon>Spermatophyta</taxon>
        <taxon>Magnoliopsida</taxon>
        <taxon>eudicotyledons</taxon>
        <taxon>Gunneridae</taxon>
        <taxon>Pentapetalae</taxon>
        <taxon>asterids</taxon>
        <taxon>campanulids</taxon>
        <taxon>Asterales</taxon>
        <taxon>Asteraceae</taxon>
        <taxon>Asteroideae</taxon>
        <taxon>Anthemideae</taxon>
        <taxon>Anthemidinae</taxon>
        <taxon>Tanacetum</taxon>
    </lineage>
</organism>
<evidence type="ECO:0000256" key="2">
    <source>
        <dbReference type="SAM" id="MobiDB-lite"/>
    </source>
</evidence>
<dbReference type="InterPro" id="IPR001584">
    <property type="entry name" value="Integrase_cat-core"/>
</dbReference>
<proteinExistence type="predicted"/>
<evidence type="ECO:0000259" key="3">
    <source>
        <dbReference type="PROSITE" id="PS50994"/>
    </source>
</evidence>
<reference evidence="4" key="1">
    <citation type="journal article" date="2019" name="Sci. Rep.">
        <title>Draft genome of Tanacetum cinerariifolium, the natural source of mosquito coil.</title>
        <authorList>
            <person name="Yamashiro T."/>
            <person name="Shiraishi A."/>
            <person name="Satake H."/>
            <person name="Nakayama K."/>
        </authorList>
    </citation>
    <scope>NUCLEOTIDE SEQUENCE</scope>
</reference>
<feature type="domain" description="Integrase catalytic" evidence="3">
    <location>
        <begin position="254"/>
        <end position="425"/>
    </location>
</feature>
<keyword evidence="1" id="KW-0645">Protease</keyword>
<keyword evidence="1" id="KW-0378">Hydrolase</keyword>
<dbReference type="PROSITE" id="PS50994">
    <property type="entry name" value="INTEGRASE"/>
    <property type="match status" value="1"/>
</dbReference>
<dbReference type="GO" id="GO:0015074">
    <property type="term" value="P:DNA integration"/>
    <property type="evidence" value="ECO:0007669"/>
    <property type="project" value="InterPro"/>
</dbReference>
<name>A0A699JRN0_TANCI</name>
<evidence type="ECO:0000313" key="4">
    <source>
        <dbReference type="EMBL" id="GFA53455.1"/>
    </source>
</evidence>
<dbReference type="Pfam" id="PF00665">
    <property type="entry name" value="rve"/>
    <property type="match status" value="1"/>
</dbReference>
<dbReference type="Pfam" id="PF13976">
    <property type="entry name" value="gag_pre-integrs"/>
    <property type="match status" value="1"/>
</dbReference>
<feature type="non-terminal residue" evidence="4">
    <location>
        <position position="663"/>
    </location>
</feature>
<feature type="compositionally biased region" description="Polar residues" evidence="2">
    <location>
        <begin position="1"/>
        <end position="11"/>
    </location>
</feature>
<dbReference type="InterPro" id="IPR054722">
    <property type="entry name" value="PolX-like_BBD"/>
</dbReference>
<dbReference type="GO" id="GO:0006508">
    <property type="term" value="P:proteolysis"/>
    <property type="evidence" value="ECO:0007669"/>
    <property type="project" value="UniProtKB-KW"/>
</dbReference>
<feature type="compositionally biased region" description="Basic and acidic residues" evidence="2">
    <location>
        <begin position="12"/>
        <end position="21"/>
    </location>
</feature>
<dbReference type="GO" id="GO:0003676">
    <property type="term" value="F:nucleic acid binding"/>
    <property type="evidence" value="ECO:0007669"/>
    <property type="project" value="InterPro"/>
</dbReference>
<sequence>GDRVLRNSSQGKKQEVEDQRRNVKLSKNKTKLYERVSKTCSWWYSKFTPSGYKWKPKSRKENVNLNLVKINLFIIDSGCSKHMTGNLKLLINFVEMFLGTVKFGNDQIAPILGYGDLVQGAVTIKRVYYVEGLNYNLFSVAQFCDADLEVVFRKSTCYIRDLKGNDLRTGSHGIDLYSITLQDTNCPNPICLMDKASSSQAWLWHRRLSHLNFNTINLLSKNDIVVGLPKLKFVKDHLCSSCELGKAKRKSFHTKLTPSSKRRLQLLHRDLCGPMRVASINGKRYVLVIVDDHSRYTWNHFLRSKDETPEVLIDFLRLVQRGLQAQVRVVRTDKGTEFLNQTLHAYFVAEGILHQTFVARTPEQNGVVERRNRTLVEDTRTMLSAAKVPLFFWAEAIATACFTQNRSLVIPRHEKTPYHIINDRKPSVKFFHIFGSICYIVRDGENLDKMKEKGDECIFVGYSTHSRAYRVFIKRTRVIMESIHVNFDELPQMASDQINSDPAHVNFDEYIHVNFDELPHCDSDHAGCLDSQKSTSGGIQFLGGDKLVSWSSKKQDCTSMSSAKAKYVSLSACCAQVLWMRTQLTNYGFHFDKIHMYYDSKAAIAISCNPVQHSRTKHIDVRYHFIKEKVEKGIFELFFVETEYQLVDLFTKALPVERFKYLV</sequence>
<dbReference type="InterPro" id="IPR025724">
    <property type="entry name" value="GAG-pre-integrase_dom"/>
</dbReference>
<feature type="region of interest" description="Disordered" evidence="2">
    <location>
        <begin position="1"/>
        <end position="21"/>
    </location>
</feature>
<dbReference type="Gene3D" id="3.30.420.10">
    <property type="entry name" value="Ribonuclease H-like superfamily/Ribonuclease H"/>
    <property type="match status" value="1"/>
</dbReference>
<protein>
    <submittedName>
        <fullName evidence="4">Retrovirus-related Pol polyprotein from transposon TNT 1-94</fullName>
    </submittedName>
</protein>
<dbReference type="Pfam" id="PF25597">
    <property type="entry name" value="SH3_retrovirus"/>
    <property type="match status" value="1"/>
</dbReference>
<dbReference type="SUPFAM" id="SSF53098">
    <property type="entry name" value="Ribonuclease H-like"/>
    <property type="match status" value="1"/>
</dbReference>
<dbReference type="InterPro" id="IPR057670">
    <property type="entry name" value="SH3_retrovirus"/>
</dbReference>
<dbReference type="InterPro" id="IPR036397">
    <property type="entry name" value="RNaseH_sf"/>
</dbReference>
<dbReference type="PANTHER" id="PTHR42648">
    <property type="entry name" value="TRANSPOSASE, PUTATIVE-RELATED"/>
    <property type="match status" value="1"/>
</dbReference>
<feature type="non-terminal residue" evidence="4">
    <location>
        <position position="1"/>
    </location>
</feature>
<dbReference type="AlphaFoldDB" id="A0A699JRN0"/>
<accession>A0A699JRN0</accession>
<comment type="caution">
    <text evidence="4">The sequence shown here is derived from an EMBL/GenBank/DDBJ whole genome shotgun (WGS) entry which is preliminary data.</text>
</comment>
<dbReference type="EMBL" id="BKCJ010440998">
    <property type="protein sequence ID" value="GFA53455.1"/>
    <property type="molecule type" value="Genomic_DNA"/>
</dbReference>
<dbReference type="InterPro" id="IPR012337">
    <property type="entry name" value="RNaseH-like_sf"/>
</dbReference>
<dbReference type="PANTHER" id="PTHR42648:SF18">
    <property type="entry name" value="RETROTRANSPOSON, UNCLASSIFIED-LIKE PROTEIN"/>
    <property type="match status" value="1"/>
</dbReference>
<dbReference type="CDD" id="cd09272">
    <property type="entry name" value="RNase_HI_RT_Ty1"/>
    <property type="match status" value="1"/>
</dbReference>
<dbReference type="InterPro" id="IPR039537">
    <property type="entry name" value="Retrotran_Ty1/copia-like"/>
</dbReference>
<evidence type="ECO:0000256" key="1">
    <source>
        <dbReference type="ARBA" id="ARBA00022670"/>
    </source>
</evidence>
<dbReference type="GO" id="GO:0008233">
    <property type="term" value="F:peptidase activity"/>
    <property type="evidence" value="ECO:0007669"/>
    <property type="project" value="UniProtKB-KW"/>
</dbReference>
<dbReference type="Pfam" id="PF22936">
    <property type="entry name" value="Pol_BBD"/>
    <property type="match status" value="1"/>
</dbReference>